<feature type="compositionally biased region" description="Polar residues" evidence="1">
    <location>
        <begin position="29"/>
        <end position="49"/>
    </location>
</feature>
<feature type="compositionally biased region" description="Basic and acidic residues" evidence="1">
    <location>
        <begin position="50"/>
        <end position="61"/>
    </location>
</feature>
<evidence type="ECO:0000313" key="2">
    <source>
        <dbReference type="EMBL" id="CAD9992830.1"/>
    </source>
</evidence>
<protein>
    <submittedName>
        <fullName evidence="2">Uncharacterized protein</fullName>
    </submittedName>
</protein>
<dbReference type="EMBL" id="HBHT01038782">
    <property type="protein sequence ID" value="CAD9992830.1"/>
    <property type="molecule type" value="Transcribed_RNA"/>
</dbReference>
<dbReference type="AlphaFoldDB" id="A0A7S2YSJ9"/>
<name>A0A7S2YSJ9_9STRA</name>
<feature type="region of interest" description="Disordered" evidence="1">
    <location>
        <begin position="27"/>
        <end position="81"/>
    </location>
</feature>
<evidence type="ECO:0000256" key="1">
    <source>
        <dbReference type="SAM" id="MobiDB-lite"/>
    </source>
</evidence>
<sequence>MVVSSSKTFSSARRNAAHPTTALLLLAHETSNSDRSTISADNGNDSSFPSKKELSAADHPKAKQSTKKKKQRSLKSLRSSKRDLTKVKKRVKFDELQNTIHEETLVECQAEANENGDDYDPYRSSCSSHSTWYSEDELESFHMNAHTTAERFLLASVLGPMEDEEPKSSNGEANLWFSSDSYYTLRGLYEYCDQDEQDEEQAQKKVPTKSLKKKSKKKYDLQEDDCIQLRNPKQRAALTRVFAASLESLSETDNDKEESVLGLEKYVLQVCRHRQLRRLQMMLEINHVRIEFLRGPEIASDQADEMMRRQCRSISQPSRSFARHVAMAHAASLTWQEDQLQKRTTV</sequence>
<organism evidence="2">
    <name type="scientific">Entomoneis paludosa</name>
    <dbReference type="NCBI Taxonomy" id="265537"/>
    <lineage>
        <taxon>Eukaryota</taxon>
        <taxon>Sar</taxon>
        <taxon>Stramenopiles</taxon>
        <taxon>Ochrophyta</taxon>
        <taxon>Bacillariophyta</taxon>
        <taxon>Bacillariophyceae</taxon>
        <taxon>Bacillariophycidae</taxon>
        <taxon>Entomoneidaceae</taxon>
        <taxon>Entomoneis</taxon>
    </lineage>
</organism>
<reference evidence="2" key="1">
    <citation type="submission" date="2021-01" db="EMBL/GenBank/DDBJ databases">
        <authorList>
            <person name="Corre E."/>
            <person name="Pelletier E."/>
            <person name="Niang G."/>
            <person name="Scheremetjew M."/>
            <person name="Finn R."/>
            <person name="Kale V."/>
            <person name="Holt S."/>
            <person name="Cochrane G."/>
            <person name="Meng A."/>
            <person name="Brown T."/>
            <person name="Cohen L."/>
        </authorList>
    </citation>
    <scope>NUCLEOTIDE SEQUENCE</scope>
    <source>
        <strain evidence="2">CCMP125</strain>
    </source>
</reference>
<accession>A0A7S2YSJ9</accession>
<proteinExistence type="predicted"/>
<gene>
    <name evidence="2" type="ORF">APAL1065_LOCUS26072</name>
</gene>
<feature type="compositionally biased region" description="Basic residues" evidence="1">
    <location>
        <begin position="62"/>
        <end position="79"/>
    </location>
</feature>